<evidence type="ECO:0000313" key="2">
    <source>
        <dbReference type="Proteomes" id="UP001597059"/>
    </source>
</evidence>
<protein>
    <submittedName>
        <fullName evidence="1">Uncharacterized protein</fullName>
    </submittedName>
</protein>
<reference evidence="2" key="1">
    <citation type="journal article" date="2019" name="Int. J. Syst. Evol. Microbiol.">
        <title>The Global Catalogue of Microorganisms (GCM) 10K type strain sequencing project: providing services to taxonomists for standard genome sequencing and annotation.</title>
        <authorList>
            <consortium name="The Broad Institute Genomics Platform"/>
            <consortium name="The Broad Institute Genome Sequencing Center for Infectious Disease"/>
            <person name="Wu L."/>
            <person name="Ma J."/>
        </authorList>
    </citation>
    <scope>NUCLEOTIDE SEQUENCE [LARGE SCALE GENOMIC DNA]</scope>
    <source>
        <strain evidence="2">JCM 30774</strain>
    </source>
</reference>
<dbReference type="EMBL" id="JBHTMN010000014">
    <property type="protein sequence ID" value="MFD1384215.1"/>
    <property type="molecule type" value="Genomic_DNA"/>
</dbReference>
<name>A0ABW4B1X7_9GAMM</name>
<keyword evidence="2" id="KW-1185">Reference proteome</keyword>
<sequence length="109" mass="12750">MSQRTVSDALHVFYELNSALSDAYWETNDINSKDLFFAMKTMLQDELDELHKLSMQDHIYPYEPINPGVIKLSDKLRSLHPVLGETVYRPTTYQRLDELIPRACDLFEI</sequence>
<evidence type="ECO:0000313" key="1">
    <source>
        <dbReference type="EMBL" id="MFD1384215.1"/>
    </source>
</evidence>
<dbReference type="RefSeq" id="WP_377368227.1">
    <property type="nucleotide sequence ID" value="NZ_JBHTMN010000014.1"/>
</dbReference>
<gene>
    <name evidence="1" type="ORF">ACFQ45_12620</name>
</gene>
<accession>A0ABW4B1X7</accession>
<comment type="caution">
    <text evidence="1">The sequence shown here is derived from an EMBL/GenBank/DDBJ whole genome shotgun (WGS) entry which is preliminary data.</text>
</comment>
<dbReference type="Proteomes" id="UP001597059">
    <property type="component" value="Unassembled WGS sequence"/>
</dbReference>
<organism evidence="1 2">
    <name type="scientific">Rhodanobacter aciditrophus</name>
    <dbReference type="NCBI Taxonomy" id="1623218"/>
    <lineage>
        <taxon>Bacteria</taxon>
        <taxon>Pseudomonadati</taxon>
        <taxon>Pseudomonadota</taxon>
        <taxon>Gammaproteobacteria</taxon>
        <taxon>Lysobacterales</taxon>
        <taxon>Rhodanobacteraceae</taxon>
        <taxon>Rhodanobacter</taxon>
    </lineage>
</organism>
<proteinExistence type="predicted"/>